<keyword evidence="11" id="KW-0282">Flagellum</keyword>
<name>C6HWL0_9BACT</name>
<dbReference type="PROSITE" id="PS51123">
    <property type="entry name" value="OMPA_2"/>
    <property type="match status" value="1"/>
</dbReference>
<keyword evidence="3" id="KW-1003">Cell membrane</keyword>
<evidence type="ECO:0000256" key="6">
    <source>
        <dbReference type="ARBA" id="ARBA00023136"/>
    </source>
</evidence>
<protein>
    <submittedName>
        <fullName evidence="11">Putative flagellar motor protein (OmpA/MotB)</fullName>
    </submittedName>
</protein>
<evidence type="ECO:0000313" key="11">
    <source>
        <dbReference type="EMBL" id="EES52986.1"/>
    </source>
</evidence>
<evidence type="ECO:0000313" key="12">
    <source>
        <dbReference type="Proteomes" id="UP000009374"/>
    </source>
</evidence>
<comment type="subcellular location">
    <subcellularLocation>
        <location evidence="1">Cell membrane</location>
        <topology evidence="1">Single-pass membrane protein</topology>
    </subcellularLocation>
</comment>
<feature type="compositionally biased region" description="Pro residues" evidence="8">
    <location>
        <begin position="265"/>
        <end position="285"/>
    </location>
</feature>
<dbReference type="SUPFAM" id="SSF103088">
    <property type="entry name" value="OmpA-like"/>
    <property type="match status" value="1"/>
</dbReference>
<dbReference type="InterPro" id="IPR036737">
    <property type="entry name" value="OmpA-like_sf"/>
</dbReference>
<keyword evidence="6 7" id="KW-0472">Membrane</keyword>
<evidence type="ECO:0000259" key="10">
    <source>
        <dbReference type="PROSITE" id="PS51123"/>
    </source>
</evidence>
<keyword evidence="4 9" id="KW-0812">Transmembrane</keyword>
<dbReference type="Proteomes" id="UP000009374">
    <property type="component" value="Unassembled WGS sequence"/>
</dbReference>
<evidence type="ECO:0000256" key="9">
    <source>
        <dbReference type="SAM" id="Phobius"/>
    </source>
</evidence>
<evidence type="ECO:0000256" key="7">
    <source>
        <dbReference type="PROSITE-ProRule" id="PRU00473"/>
    </source>
</evidence>
<keyword evidence="12" id="KW-1185">Reference proteome</keyword>
<reference evidence="11 12" key="1">
    <citation type="journal article" date="2009" name="Appl. Environ. Microbiol.">
        <title>Community genomic and proteomic analyses of chemoautotrophic iron-oxidizing "Leptospirillum rubarum" (Group II) and "Leptospirillum ferrodiazotrophum" (Group III) bacteria in acid mine drainage biofilms.</title>
        <authorList>
            <person name="Goltsman D.S."/>
            <person name="Denef V.J."/>
            <person name="Singer S.W."/>
            <person name="VerBerkmoes N.C."/>
            <person name="Lefsrud M."/>
            <person name="Mueller R.S."/>
            <person name="Dick G.J."/>
            <person name="Sun C.L."/>
            <person name="Wheeler K.E."/>
            <person name="Zemla A."/>
            <person name="Baker B.J."/>
            <person name="Hauser L."/>
            <person name="Land M."/>
            <person name="Shah M.B."/>
            <person name="Thelen M.P."/>
            <person name="Hettich R.L."/>
            <person name="Banfield J.F."/>
        </authorList>
    </citation>
    <scope>NUCLEOTIDE SEQUENCE [LARGE SCALE GENOMIC DNA]</scope>
</reference>
<proteinExistence type="inferred from homology"/>
<dbReference type="Pfam" id="PF13677">
    <property type="entry name" value="MotB_plug"/>
    <property type="match status" value="1"/>
</dbReference>
<keyword evidence="11" id="KW-0966">Cell projection</keyword>
<dbReference type="InterPro" id="IPR050330">
    <property type="entry name" value="Bact_OuterMem_StrucFunc"/>
</dbReference>
<evidence type="ECO:0000256" key="2">
    <source>
        <dbReference type="ARBA" id="ARBA00008914"/>
    </source>
</evidence>
<dbReference type="Pfam" id="PF00691">
    <property type="entry name" value="OmpA"/>
    <property type="match status" value="1"/>
</dbReference>
<evidence type="ECO:0000256" key="8">
    <source>
        <dbReference type="SAM" id="MobiDB-lite"/>
    </source>
</evidence>
<gene>
    <name evidence="11" type="ORF">UBAL3_80630043</name>
</gene>
<comment type="similarity">
    <text evidence="2">Belongs to the MotB family.</text>
</comment>
<feature type="transmembrane region" description="Helical" evidence="9">
    <location>
        <begin position="20"/>
        <end position="40"/>
    </location>
</feature>
<dbReference type="CDD" id="cd07185">
    <property type="entry name" value="OmpA_C-like"/>
    <property type="match status" value="1"/>
</dbReference>
<keyword evidence="5 9" id="KW-1133">Transmembrane helix</keyword>
<keyword evidence="11" id="KW-0969">Cilium</keyword>
<dbReference type="InterPro" id="IPR006665">
    <property type="entry name" value="OmpA-like"/>
</dbReference>
<feature type="domain" description="OmpA-like" evidence="10">
    <location>
        <begin position="111"/>
        <end position="230"/>
    </location>
</feature>
<dbReference type="InterPro" id="IPR025713">
    <property type="entry name" value="MotB-like_N_dom"/>
</dbReference>
<feature type="region of interest" description="Disordered" evidence="8">
    <location>
        <begin position="231"/>
        <end position="285"/>
    </location>
</feature>
<accession>C6HWL0</accession>
<evidence type="ECO:0000256" key="4">
    <source>
        <dbReference type="ARBA" id="ARBA00022692"/>
    </source>
</evidence>
<dbReference type="GO" id="GO:0005886">
    <property type="term" value="C:plasma membrane"/>
    <property type="evidence" value="ECO:0007669"/>
    <property type="project" value="UniProtKB-SubCell"/>
</dbReference>
<dbReference type="Gene3D" id="3.30.1330.60">
    <property type="entry name" value="OmpA-like domain"/>
    <property type="match status" value="1"/>
</dbReference>
<evidence type="ECO:0000256" key="5">
    <source>
        <dbReference type="ARBA" id="ARBA00022989"/>
    </source>
</evidence>
<dbReference type="EMBL" id="GG693870">
    <property type="protein sequence ID" value="EES52986.1"/>
    <property type="molecule type" value="Genomic_DNA"/>
</dbReference>
<sequence length="285" mass="30968">MAKKVKHEEHENLERWLVSYADFITLLFTFFVMMYAISAVNTGKYKVLSNAIVATFTHKTVTAHMHVIIPHNRVTPGKASPKVRTVLFRAMQLVQEKSSSHGAMKVVQSSEGIRIQIQAAFLFRTGHAAVRKQAIPVLKNIAALLSKTKRDIRVEGHTDNVPIHGRYKNNWALSSMRAVNVLTTLIALAPIDPSRASAAGYGQYRPLVPNTSAENRQKNRRVEIVVLKEKAPESLPSPSPVPAVNSPIENIAPGDMGGGGGEAPVAPPAPAPVPPVPTELPAPKI</sequence>
<organism evidence="11 12">
    <name type="scientific">Leptospirillum ferrodiazotrophum</name>
    <dbReference type="NCBI Taxonomy" id="412449"/>
    <lineage>
        <taxon>Bacteria</taxon>
        <taxon>Pseudomonadati</taxon>
        <taxon>Nitrospirota</taxon>
        <taxon>Nitrospiria</taxon>
        <taxon>Nitrospirales</taxon>
        <taxon>Nitrospiraceae</taxon>
        <taxon>Leptospirillum</taxon>
    </lineage>
</organism>
<evidence type="ECO:0000256" key="1">
    <source>
        <dbReference type="ARBA" id="ARBA00004162"/>
    </source>
</evidence>
<dbReference type="PANTHER" id="PTHR30329:SF21">
    <property type="entry name" value="LIPOPROTEIN YIAD-RELATED"/>
    <property type="match status" value="1"/>
</dbReference>
<evidence type="ECO:0000256" key="3">
    <source>
        <dbReference type="ARBA" id="ARBA00022475"/>
    </source>
</evidence>
<dbReference type="PANTHER" id="PTHR30329">
    <property type="entry name" value="STATOR ELEMENT OF FLAGELLAR MOTOR COMPLEX"/>
    <property type="match status" value="1"/>
</dbReference>
<dbReference type="AlphaFoldDB" id="C6HWL0"/>